<dbReference type="InterPro" id="IPR003343">
    <property type="entry name" value="Big_2"/>
</dbReference>
<name>A0A927BVD2_9BACL</name>
<gene>
    <name evidence="2" type="ORF">IDH44_20250</name>
</gene>
<dbReference type="EMBL" id="JACXIZ010000040">
    <property type="protein sequence ID" value="MBD2847528.1"/>
    <property type="molecule type" value="Genomic_DNA"/>
</dbReference>
<dbReference type="RefSeq" id="WP_190920638.1">
    <property type="nucleotide sequence ID" value="NZ_JACXIZ010000040.1"/>
</dbReference>
<dbReference type="Gene3D" id="2.60.40.1080">
    <property type="match status" value="1"/>
</dbReference>
<organism evidence="2 3">
    <name type="scientific">Paenibacillus sabuli</name>
    <dbReference type="NCBI Taxonomy" id="2772509"/>
    <lineage>
        <taxon>Bacteria</taxon>
        <taxon>Bacillati</taxon>
        <taxon>Bacillota</taxon>
        <taxon>Bacilli</taxon>
        <taxon>Bacillales</taxon>
        <taxon>Paenibacillaceae</taxon>
        <taxon>Paenibacillus</taxon>
    </lineage>
</organism>
<evidence type="ECO:0000313" key="2">
    <source>
        <dbReference type="EMBL" id="MBD2847528.1"/>
    </source>
</evidence>
<dbReference type="Gene3D" id="2.60.120.200">
    <property type="match status" value="2"/>
</dbReference>
<sequence>MVAVHFRGAVVMILLMLVGVGMTNPDRAGAAPVELVRDEFEAYAPGSSPAAWPHNATGDSYVQVKEALSGNRYLQIYDASKQSTQGIQKSFAPETGKLGLHARLQLPSGATAGKANILLYVADGSNQPGISLILSPTRIVSHRTVSGVTTSQTLVQGMTAGEWFELAIAADVAAQTFALYVDGAAVAADIPFRHDSVTSLSNLRIMGAYYGDDANWVRIANMDDIALYSGGLPQSVVPAPIVTPPPAGSESRSFDRYSSVFLSSRWFRQDGQDGQLGTLDVLKRFMATGNKWAYITDEASIHKIFSLGVGMQGGLNMNHGTGGRALDFDGTAVAAPWMTWGATWGSMNDPVYFNLVLEAGKAAVDAGVRSFQFDDWRGSVQAYAWGGDFNPSTLLQFKDYLEQHYTATELNSAFGIADIETFAYKTYLEDAYDIETNSDYVSLRGGIALDAVFKQFLDASTRAFHVNLQAALEDYAEEALEFSNNASFIRNAVASTHFLHDLFDYGMGEHHEGTLILDNIVANGALATGLGKPHILSPYPVHTETIRQAIAAAYAMGQYFLVPWDIWMEGTTRYFGTVDQYGDLFHFIRQYPFLFDGKEVPASTGILLNWSDMNTSAYSALAMRLFEEGVPFRVVVANDEHPVYALDAGQLDGLTSLIELTPLSAFATADQQAVTASGVPLVSPLAVDATWLAARSEVAVDGPEHVYAALRADEASGGDAVIHVLNRSPLQQADGAVSLLVDSAWATGRHVALYRPGHDPLRLVPQAAGSGQVELILPAVEEWAIVYIGEEQPSAATGFELDLPWSGVRLGNPAAAGLAEMSGDAIRVSAAGAGFGLRTYGDGGEMDQVSYVYRTVPATPLQAFSFSAEVSPDALAASTGASGLMLRATPASNAAFVAAAVGDDGLSLIWREADNEAVQRMPLDALWTGDYLRLERTSAGIAVRVSEDGENWGSPLATVPQAFEPALAGLFVRSDDPEALHASVFADAALVLGDVQWGGAVTGIELEAPISSLKVGDTAALRVTASVYGAQGAVQRDISREAIMWSSSDTSIAAVDGQGRLLGVGPGVATVTASVYEGATAWTDSVTLSVIPPPASLLEESFDSYGELDTPPGWTIQRLTGGGSYVRIAPIPTETDQSLEIYDNILGGFPSATAEFEAVSEAVRIAFDFRVDLGDDPASGGAIVMYVQNASGQNAVSLLVDDDGFWYLDGNQRVTVAPAVSGQWVEVEMVVDPVTRKLDLWLDGQQVVTQGNFRETVSQLKKVHMGGSTSGVDTLAQWNNLSIRLDAADGEPQA</sequence>
<dbReference type="SUPFAM" id="SSF49899">
    <property type="entry name" value="Concanavalin A-like lectins/glucanases"/>
    <property type="match status" value="2"/>
</dbReference>
<reference evidence="2" key="1">
    <citation type="submission" date="2020-09" db="EMBL/GenBank/DDBJ databases">
        <title>A novel bacterium of genus Paenibacillus, isolated from South China Sea.</title>
        <authorList>
            <person name="Huang H."/>
            <person name="Mo K."/>
            <person name="Hu Y."/>
        </authorList>
    </citation>
    <scope>NUCLEOTIDE SEQUENCE</scope>
    <source>
        <strain evidence="2">IB182496</strain>
    </source>
</reference>
<dbReference type="SUPFAM" id="SSF49373">
    <property type="entry name" value="Invasin/intimin cell-adhesion fragments"/>
    <property type="match status" value="1"/>
</dbReference>
<feature type="domain" description="BIG2" evidence="1">
    <location>
        <begin position="1000"/>
        <end position="1079"/>
    </location>
</feature>
<comment type="caution">
    <text evidence="2">The sequence shown here is derived from an EMBL/GenBank/DDBJ whole genome shotgun (WGS) entry which is preliminary data.</text>
</comment>
<keyword evidence="3" id="KW-1185">Reference proteome</keyword>
<accession>A0A927BVD2</accession>
<dbReference type="Proteomes" id="UP000621560">
    <property type="component" value="Unassembled WGS sequence"/>
</dbReference>
<dbReference type="InterPro" id="IPR008964">
    <property type="entry name" value="Invasin/intimin_cell_adhesion"/>
</dbReference>
<proteinExistence type="predicted"/>
<protein>
    <submittedName>
        <fullName evidence="2">Ig-like domain-containing protein</fullName>
    </submittedName>
</protein>
<evidence type="ECO:0000313" key="3">
    <source>
        <dbReference type="Proteomes" id="UP000621560"/>
    </source>
</evidence>
<dbReference type="Pfam" id="PF02368">
    <property type="entry name" value="Big_2"/>
    <property type="match status" value="1"/>
</dbReference>
<dbReference type="InterPro" id="IPR013320">
    <property type="entry name" value="ConA-like_dom_sf"/>
</dbReference>
<evidence type="ECO:0000259" key="1">
    <source>
        <dbReference type="Pfam" id="PF02368"/>
    </source>
</evidence>